<organism evidence="2 3">
    <name type="scientific">Pullulanibacillus pueri</name>
    <dbReference type="NCBI Taxonomy" id="1437324"/>
    <lineage>
        <taxon>Bacteria</taxon>
        <taxon>Bacillati</taxon>
        <taxon>Bacillota</taxon>
        <taxon>Bacilli</taxon>
        <taxon>Bacillales</taxon>
        <taxon>Sporolactobacillaceae</taxon>
        <taxon>Pullulanibacillus</taxon>
    </lineage>
</organism>
<dbReference type="PROSITE" id="PS51186">
    <property type="entry name" value="GNAT"/>
    <property type="match status" value="2"/>
</dbReference>
<dbReference type="Pfam" id="PF13508">
    <property type="entry name" value="Acetyltransf_7"/>
    <property type="match status" value="1"/>
</dbReference>
<dbReference type="InterPro" id="IPR050276">
    <property type="entry name" value="MshD_Acetyltransferase"/>
</dbReference>
<dbReference type="CDD" id="cd04301">
    <property type="entry name" value="NAT_SF"/>
    <property type="match status" value="2"/>
</dbReference>
<dbReference type="AlphaFoldDB" id="A0A8J2ZU56"/>
<dbReference type="InterPro" id="IPR016181">
    <property type="entry name" value="Acyl_CoA_acyltransferase"/>
</dbReference>
<proteinExistence type="predicted"/>
<dbReference type="GO" id="GO:0016747">
    <property type="term" value="F:acyltransferase activity, transferring groups other than amino-acyl groups"/>
    <property type="evidence" value="ECO:0007669"/>
    <property type="project" value="InterPro"/>
</dbReference>
<feature type="domain" description="N-acetyltransferase" evidence="1">
    <location>
        <begin position="2"/>
        <end position="168"/>
    </location>
</feature>
<dbReference type="Pfam" id="PF00583">
    <property type="entry name" value="Acetyltransf_1"/>
    <property type="match status" value="1"/>
</dbReference>
<evidence type="ECO:0000259" key="1">
    <source>
        <dbReference type="PROSITE" id="PS51186"/>
    </source>
</evidence>
<dbReference type="RefSeq" id="WP_188495976.1">
    <property type="nucleotide sequence ID" value="NZ_BMFV01000003.1"/>
</dbReference>
<dbReference type="SUPFAM" id="SSF55729">
    <property type="entry name" value="Acyl-CoA N-acyltransferases (Nat)"/>
    <property type="match status" value="2"/>
</dbReference>
<reference evidence="2" key="2">
    <citation type="submission" date="2020-09" db="EMBL/GenBank/DDBJ databases">
        <authorList>
            <person name="Sun Q."/>
            <person name="Zhou Y."/>
        </authorList>
    </citation>
    <scope>NUCLEOTIDE SEQUENCE</scope>
    <source>
        <strain evidence="2">CGMCC 1.12777</strain>
    </source>
</reference>
<evidence type="ECO:0000313" key="3">
    <source>
        <dbReference type="Proteomes" id="UP000656813"/>
    </source>
</evidence>
<dbReference type="PANTHER" id="PTHR43617">
    <property type="entry name" value="L-AMINO ACID N-ACETYLTRANSFERASE"/>
    <property type="match status" value="1"/>
</dbReference>
<name>A0A8J2ZU56_9BACL</name>
<keyword evidence="3" id="KW-1185">Reference proteome</keyword>
<dbReference type="Gene3D" id="3.40.630.30">
    <property type="match status" value="2"/>
</dbReference>
<feature type="domain" description="N-acetyltransferase" evidence="1">
    <location>
        <begin position="181"/>
        <end position="315"/>
    </location>
</feature>
<reference evidence="2" key="1">
    <citation type="journal article" date="2014" name="Int. J. Syst. Evol. Microbiol.">
        <title>Complete genome sequence of Corynebacterium casei LMG S-19264T (=DSM 44701T), isolated from a smear-ripened cheese.</title>
        <authorList>
            <consortium name="US DOE Joint Genome Institute (JGI-PGF)"/>
            <person name="Walter F."/>
            <person name="Albersmeier A."/>
            <person name="Kalinowski J."/>
            <person name="Ruckert C."/>
        </authorList>
    </citation>
    <scope>NUCLEOTIDE SEQUENCE</scope>
    <source>
        <strain evidence="2">CGMCC 1.12777</strain>
    </source>
</reference>
<dbReference type="InterPro" id="IPR000182">
    <property type="entry name" value="GNAT_dom"/>
</dbReference>
<comment type="caution">
    <text evidence="2">The sequence shown here is derived from an EMBL/GenBank/DDBJ whole genome shotgun (WGS) entry which is preliminary data.</text>
</comment>
<gene>
    <name evidence="2" type="ORF">GCM10007096_06620</name>
</gene>
<evidence type="ECO:0000313" key="2">
    <source>
        <dbReference type="EMBL" id="GGH76340.1"/>
    </source>
</evidence>
<protein>
    <recommendedName>
        <fullName evidence="1">N-acetyltransferase domain-containing protein</fullName>
    </recommendedName>
</protein>
<dbReference type="Proteomes" id="UP000656813">
    <property type="component" value="Unassembled WGS sequence"/>
</dbReference>
<sequence>MITYRTYEPGDEKQIVALWNETLEMDPTNPKRFRNLILLDANFDPTGLQLAFDDDKLIGALYGLHRKLPMYGLDLEAENGWITFFFVSPEYRLQGVGNQLLENAVQFFKEHGQTTIFFASYAPNYIVPGIDKENYPKAASFLESKGFKTVYPCVAMDRNLVSFKLSDEIKSLVKERENEGYSFRQANDGDLYNVVQFANEIFNPDWGRAIREGIPQGLPMERIWVAYNDRKLVGFCIHGGYEGVPDRFGPFGVDPEEQGKKIGKILLNLCLYSMKSEGLHGAWFLWTGEKSTAGHLYKKTGFEITRTFYVVKKSI</sequence>
<dbReference type="EMBL" id="BMFV01000003">
    <property type="protein sequence ID" value="GGH76340.1"/>
    <property type="molecule type" value="Genomic_DNA"/>
</dbReference>
<accession>A0A8J2ZU56</accession>
<dbReference type="PANTHER" id="PTHR43617:SF38">
    <property type="entry name" value="N-ACETYLTRANSFERASE DOMAIN-CONTAINING PROTEIN"/>
    <property type="match status" value="1"/>
</dbReference>